<name>A0A6H0KQ99_9BACE</name>
<accession>A0A6H0KQ99</accession>
<dbReference type="PROSITE" id="PS51257">
    <property type="entry name" value="PROKAR_LIPOPROTEIN"/>
    <property type="match status" value="1"/>
</dbReference>
<dbReference type="RefSeq" id="WP_167962606.1">
    <property type="nucleotide sequence ID" value="NZ_CP050831.1"/>
</dbReference>
<protein>
    <submittedName>
        <fullName evidence="1">Fimbrillin family protein</fullName>
    </submittedName>
</protein>
<dbReference type="Proteomes" id="UP000501780">
    <property type="component" value="Chromosome"/>
</dbReference>
<reference evidence="1 2" key="1">
    <citation type="submission" date="2020-03" db="EMBL/GenBank/DDBJ databases">
        <title>Genomic analysis of Bacteroides faecium CBA7301.</title>
        <authorList>
            <person name="Kim J."/>
            <person name="Roh S.W."/>
        </authorList>
    </citation>
    <scope>NUCLEOTIDE SEQUENCE [LARGE SCALE GENOMIC DNA]</scope>
    <source>
        <strain evidence="1 2">CBA7301</strain>
    </source>
</reference>
<dbReference type="InterPro" id="IPR042278">
    <property type="entry name" value="Mfa-like_1_N"/>
</dbReference>
<dbReference type="CDD" id="cd13121">
    <property type="entry name" value="BF2867_like_C"/>
    <property type="match status" value="1"/>
</dbReference>
<dbReference type="KEGG" id="bfc:BacF7301_10630"/>
<proteinExistence type="predicted"/>
<keyword evidence="2" id="KW-1185">Reference proteome</keyword>
<dbReference type="Pfam" id="PF13149">
    <property type="entry name" value="Mfa_like_1"/>
    <property type="match status" value="1"/>
</dbReference>
<dbReference type="InterPro" id="IPR025049">
    <property type="entry name" value="Mfa-like_1"/>
</dbReference>
<gene>
    <name evidence="1" type="ORF">BacF7301_10630</name>
</gene>
<organism evidence="1 2">
    <name type="scientific">Bacteroides faecium</name>
    <dbReference type="NCBI Taxonomy" id="2715212"/>
    <lineage>
        <taxon>Bacteria</taxon>
        <taxon>Pseudomonadati</taxon>
        <taxon>Bacteroidota</taxon>
        <taxon>Bacteroidia</taxon>
        <taxon>Bacteroidales</taxon>
        <taxon>Bacteroidaceae</taxon>
        <taxon>Bacteroides</taxon>
    </lineage>
</organism>
<dbReference type="EMBL" id="CP050831">
    <property type="protein sequence ID" value="QIU94567.1"/>
    <property type="molecule type" value="Genomic_DNA"/>
</dbReference>
<evidence type="ECO:0000313" key="2">
    <source>
        <dbReference type="Proteomes" id="UP000501780"/>
    </source>
</evidence>
<dbReference type="AlphaFoldDB" id="A0A6H0KQ99"/>
<evidence type="ECO:0000313" key="1">
    <source>
        <dbReference type="EMBL" id="QIU94567.1"/>
    </source>
</evidence>
<dbReference type="Gene3D" id="2.60.40.2630">
    <property type="match status" value="1"/>
</dbReference>
<sequence>MKRQDLWLGSLLAVAGFFGACTNVVEDEFQNNKYPLELTAEKSGMTFTRGIGEKTEWNGGESVSLYDGFSQKLYEVSQSGEMSAKNNDPLYWYTTTEEETLFAWYPSSETLLTEWAVAADQTTDEAYQNSDFLYAYEKMKFRSERKLKFRHGTVKLIINVKGDGDTVSEEDLNGVVFTVNAVTKGTMTEGKLQSVAGAGTTVMKPYLLNAREGYAYSFQLLTIPQDMSGKLFFKVVLKDGRTFGHTPGNGEGILEGGHQYTYNVGVGKPGLKVTIEKDSVSWDGDDEEVEGTDKE</sequence>
<dbReference type="CDD" id="cd13120">
    <property type="entry name" value="BF2867_like_N"/>
    <property type="match status" value="1"/>
</dbReference>
<dbReference type="Gene3D" id="2.60.40.2620">
    <property type="entry name" value="Fimbrillin-like"/>
    <property type="match status" value="1"/>
</dbReference>